<organism evidence="2 3">
    <name type="scientific">Enterococcus durans</name>
    <dbReference type="NCBI Taxonomy" id="53345"/>
    <lineage>
        <taxon>Bacteria</taxon>
        <taxon>Bacillati</taxon>
        <taxon>Bacillota</taxon>
        <taxon>Bacilli</taxon>
        <taxon>Lactobacillales</taxon>
        <taxon>Enterococcaceae</taxon>
        <taxon>Enterococcus</taxon>
    </lineage>
</organism>
<accession>A0A5N0Z0V5</accession>
<comment type="caution">
    <text evidence="2">The sequence shown here is derived from an EMBL/GenBank/DDBJ whole genome shotgun (WGS) entry which is preliminary data.</text>
</comment>
<protein>
    <recommendedName>
        <fullName evidence="4">Lipoprotein</fullName>
    </recommendedName>
</protein>
<dbReference type="AlphaFoldDB" id="A0A5N0Z0V5"/>
<dbReference type="Proteomes" id="UP000326078">
    <property type="component" value="Unassembled WGS sequence"/>
</dbReference>
<gene>
    <name evidence="2" type="ORF">F6X95_01325</name>
</gene>
<feature type="chain" id="PRO_5039641077" description="Lipoprotein" evidence="1">
    <location>
        <begin position="21"/>
        <end position="60"/>
    </location>
</feature>
<evidence type="ECO:0008006" key="4">
    <source>
        <dbReference type="Google" id="ProtNLM"/>
    </source>
</evidence>
<evidence type="ECO:0000313" key="3">
    <source>
        <dbReference type="Proteomes" id="UP000326078"/>
    </source>
</evidence>
<reference evidence="2 3" key="1">
    <citation type="submission" date="2019-09" db="EMBL/GenBank/DDBJ databases">
        <title>Vancomyinc resistant enterococci isolated from farm animals in Switzerland.</title>
        <authorList>
            <person name="Stevens M.J.A."/>
            <person name="Stephan R."/>
            <person name="Morach M."/>
            <person name="Nuesch-Inderbinen M."/>
        </authorList>
    </citation>
    <scope>NUCLEOTIDE SEQUENCE [LARGE SCALE GENOMIC DNA]</scope>
    <source>
        <strain evidence="2 3">GH27</strain>
    </source>
</reference>
<proteinExistence type="predicted"/>
<dbReference type="PROSITE" id="PS51257">
    <property type="entry name" value="PROKAR_LIPOPROTEIN"/>
    <property type="match status" value="1"/>
</dbReference>
<dbReference type="EMBL" id="VYUT01000001">
    <property type="protein sequence ID" value="KAA9208755.1"/>
    <property type="molecule type" value="Genomic_DNA"/>
</dbReference>
<feature type="signal peptide" evidence="1">
    <location>
        <begin position="1"/>
        <end position="20"/>
    </location>
</feature>
<evidence type="ECO:0000256" key="1">
    <source>
        <dbReference type="SAM" id="SignalP"/>
    </source>
</evidence>
<name>A0A5N0Z0V5_9ENTE</name>
<keyword evidence="1" id="KW-0732">Signal</keyword>
<sequence length="60" mass="6716">MKKTRNLVCLVSLLCVFLVACEKKEIPNRSPETTSSTQAVVTSEIHKIQKTNEATIKVQK</sequence>
<dbReference type="RefSeq" id="WP_146896223.1">
    <property type="nucleotide sequence ID" value="NZ_CP042597.1"/>
</dbReference>
<evidence type="ECO:0000313" key="2">
    <source>
        <dbReference type="EMBL" id="KAA9208755.1"/>
    </source>
</evidence>